<sequence>MSGGSSSKSQKEMARSIVQKLRTAGVRLVALDWDRTIITVHTKGCWEDGPSKLAKHVRPCFKYFIAACLDSSLHLCVVTFSSQSPLIKDTLKIAIPHSDTSAIIIRGNTKDWARIQGVPILGKQQHIASAIREQHIASAIREVCLFVCLFKQQHIASAIREVTSKRHQVIQPGEVILMDDDTENLKIAETFGHRAFFVRDDMAMEHFKECVMDHLPNNTKTASDKN</sequence>
<dbReference type="InParanoid" id="C3ZRP7"/>
<accession>C3ZRP7</accession>
<dbReference type="eggNOG" id="ENOG502S6KY">
    <property type="taxonomic scope" value="Eukaryota"/>
</dbReference>
<reference evidence="1" key="1">
    <citation type="journal article" date="2008" name="Nature">
        <title>The amphioxus genome and the evolution of the chordate karyotype.</title>
        <authorList>
            <consortium name="US DOE Joint Genome Institute (JGI-PGF)"/>
            <person name="Putnam N.H."/>
            <person name="Butts T."/>
            <person name="Ferrier D.E.K."/>
            <person name="Furlong R.F."/>
            <person name="Hellsten U."/>
            <person name="Kawashima T."/>
            <person name="Robinson-Rechavi M."/>
            <person name="Shoguchi E."/>
            <person name="Terry A."/>
            <person name="Yu J.-K."/>
            <person name="Benito-Gutierrez E.L."/>
            <person name="Dubchak I."/>
            <person name="Garcia-Fernandez J."/>
            <person name="Gibson-Brown J.J."/>
            <person name="Grigoriev I.V."/>
            <person name="Horton A.C."/>
            <person name="de Jong P.J."/>
            <person name="Jurka J."/>
            <person name="Kapitonov V.V."/>
            <person name="Kohara Y."/>
            <person name="Kuroki Y."/>
            <person name="Lindquist E."/>
            <person name="Lucas S."/>
            <person name="Osoegawa K."/>
            <person name="Pennacchio L.A."/>
            <person name="Salamov A.A."/>
            <person name="Satou Y."/>
            <person name="Sauka-Spengler T."/>
            <person name="Schmutz J."/>
            <person name="Shin-I T."/>
            <person name="Toyoda A."/>
            <person name="Bronner-Fraser M."/>
            <person name="Fujiyama A."/>
            <person name="Holland L.Z."/>
            <person name="Holland P.W.H."/>
            <person name="Satoh N."/>
            <person name="Rokhsar D.S."/>
        </authorList>
    </citation>
    <scope>NUCLEOTIDE SEQUENCE [LARGE SCALE GENOMIC DNA]</scope>
    <source>
        <strain evidence="1">S238N-H82</strain>
        <tissue evidence="1">Testes</tissue>
    </source>
</reference>
<evidence type="ECO:0008006" key="2">
    <source>
        <dbReference type="Google" id="ProtNLM"/>
    </source>
</evidence>
<proteinExistence type="predicted"/>
<dbReference type="AlphaFoldDB" id="C3ZRP7"/>
<evidence type="ECO:0000313" key="1">
    <source>
        <dbReference type="EMBL" id="EEN44847.1"/>
    </source>
</evidence>
<dbReference type="EMBL" id="GG666666">
    <property type="protein sequence ID" value="EEN44847.1"/>
    <property type="molecule type" value="Genomic_DNA"/>
</dbReference>
<protein>
    <recommendedName>
        <fullName evidence="2">FCP1 homology domain-containing protein</fullName>
    </recommendedName>
</protein>
<gene>
    <name evidence="1" type="ORF">BRAFLDRAFT_129048</name>
</gene>
<organism>
    <name type="scientific">Branchiostoma floridae</name>
    <name type="common">Florida lancelet</name>
    <name type="synonym">Amphioxus</name>
    <dbReference type="NCBI Taxonomy" id="7739"/>
    <lineage>
        <taxon>Eukaryota</taxon>
        <taxon>Metazoa</taxon>
        <taxon>Chordata</taxon>
        <taxon>Cephalochordata</taxon>
        <taxon>Leptocardii</taxon>
        <taxon>Amphioxiformes</taxon>
        <taxon>Branchiostomatidae</taxon>
        <taxon>Branchiostoma</taxon>
    </lineage>
</organism>
<name>C3ZRP7_BRAFL</name>